<dbReference type="EMBL" id="UYRT01002995">
    <property type="protein sequence ID" value="VDK32321.1"/>
    <property type="molecule type" value="Genomic_DNA"/>
</dbReference>
<evidence type="ECO:0000313" key="3">
    <source>
        <dbReference type="Proteomes" id="UP000271098"/>
    </source>
</evidence>
<dbReference type="WBParaSite" id="GPUH_0000212301-mRNA-1">
    <property type="protein sequence ID" value="GPUH_0000212301-mRNA-1"/>
    <property type="gene ID" value="GPUH_0000212301"/>
</dbReference>
<keyword evidence="1" id="KW-0812">Transmembrane</keyword>
<reference evidence="4" key="1">
    <citation type="submission" date="2016-06" db="UniProtKB">
        <authorList>
            <consortium name="WormBaseParasite"/>
        </authorList>
    </citation>
    <scope>IDENTIFICATION</scope>
</reference>
<dbReference type="Proteomes" id="UP000271098">
    <property type="component" value="Unassembled WGS sequence"/>
</dbReference>
<reference evidence="2 3" key="2">
    <citation type="submission" date="2018-11" db="EMBL/GenBank/DDBJ databases">
        <authorList>
            <consortium name="Pathogen Informatics"/>
        </authorList>
    </citation>
    <scope>NUCLEOTIDE SEQUENCE [LARGE SCALE GENOMIC DNA]</scope>
</reference>
<dbReference type="AlphaFoldDB" id="A0A183D077"/>
<keyword evidence="1" id="KW-1133">Transmembrane helix</keyword>
<accession>A0A183D077</accession>
<dbReference type="OrthoDB" id="5794765at2759"/>
<evidence type="ECO:0000256" key="1">
    <source>
        <dbReference type="SAM" id="Phobius"/>
    </source>
</evidence>
<protein>
    <submittedName>
        <fullName evidence="4">GPI mannosyltransferase 2</fullName>
    </submittedName>
</protein>
<proteinExistence type="predicted"/>
<keyword evidence="3" id="KW-1185">Reference proteome</keyword>
<organism evidence="4">
    <name type="scientific">Gongylonema pulchrum</name>
    <dbReference type="NCBI Taxonomy" id="637853"/>
    <lineage>
        <taxon>Eukaryota</taxon>
        <taxon>Metazoa</taxon>
        <taxon>Ecdysozoa</taxon>
        <taxon>Nematoda</taxon>
        <taxon>Chromadorea</taxon>
        <taxon>Rhabditida</taxon>
        <taxon>Spirurina</taxon>
        <taxon>Spiruromorpha</taxon>
        <taxon>Spiruroidea</taxon>
        <taxon>Gongylonematidae</taxon>
        <taxon>Gongylonema</taxon>
    </lineage>
</organism>
<feature type="transmembrane region" description="Helical" evidence="1">
    <location>
        <begin position="64"/>
        <end position="84"/>
    </location>
</feature>
<sequence>MSTHLPSLLSVKYQLNENIRTTKLMFTTIIATIATILYNVPVTLYHGVDVKPDGLISNATLQRVIAYAPWEATIVCPFLLYSFFRHLPECTGNRVSMTEIILLHNCED</sequence>
<gene>
    <name evidence="2" type="ORF">GPUH_LOCUS2118</name>
</gene>
<name>A0A183D077_9BILA</name>
<evidence type="ECO:0000313" key="4">
    <source>
        <dbReference type="WBParaSite" id="GPUH_0000212301-mRNA-1"/>
    </source>
</evidence>
<feature type="transmembrane region" description="Helical" evidence="1">
    <location>
        <begin position="24"/>
        <end position="44"/>
    </location>
</feature>
<evidence type="ECO:0000313" key="2">
    <source>
        <dbReference type="EMBL" id="VDK32321.1"/>
    </source>
</evidence>
<keyword evidence="1" id="KW-0472">Membrane</keyword>